<reference evidence="2" key="1">
    <citation type="journal article" date="2019" name="Int. J. Syst. Evol. Microbiol.">
        <title>The Global Catalogue of Microorganisms (GCM) 10K type strain sequencing project: providing services to taxonomists for standard genome sequencing and annotation.</title>
        <authorList>
            <consortium name="The Broad Institute Genomics Platform"/>
            <consortium name="The Broad Institute Genome Sequencing Center for Infectious Disease"/>
            <person name="Wu L."/>
            <person name="Ma J."/>
        </authorList>
    </citation>
    <scope>NUCLEOTIDE SEQUENCE [LARGE SCALE GENOMIC DNA]</scope>
    <source>
        <strain evidence="2">CCUG 55995</strain>
    </source>
</reference>
<evidence type="ECO:0000313" key="2">
    <source>
        <dbReference type="Proteomes" id="UP001595952"/>
    </source>
</evidence>
<comment type="caution">
    <text evidence="1">The sequence shown here is derived from an EMBL/GenBank/DDBJ whole genome shotgun (WGS) entry which is preliminary data.</text>
</comment>
<dbReference type="EMBL" id="JBHSEI010000002">
    <property type="protein sequence ID" value="MFC4637709.1"/>
    <property type="molecule type" value="Genomic_DNA"/>
</dbReference>
<dbReference type="Proteomes" id="UP001595952">
    <property type="component" value="Unassembled WGS sequence"/>
</dbReference>
<sequence>MRTSDELHTEGLRPVPVTPVGLWQVVTPTRRSISGLFDCRTAVPLEVSASAELE</sequence>
<keyword evidence="2" id="KW-1185">Reference proteome</keyword>
<proteinExistence type="predicted"/>
<organism evidence="1 2">
    <name type="scientific">Deinococcus hohokamensis</name>
    <dbReference type="NCBI Taxonomy" id="309883"/>
    <lineage>
        <taxon>Bacteria</taxon>
        <taxon>Thermotogati</taxon>
        <taxon>Deinococcota</taxon>
        <taxon>Deinococci</taxon>
        <taxon>Deinococcales</taxon>
        <taxon>Deinococcaceae</taxon>
        <taxon>Deinococcus</taxon>
    </lineage>
</organism>
<gene>
    <name evidence="1" type="ORF">ACFO0D_05065</name>
</gene>
<evidence type="ECO:0000313" key="1">
    <source>
        <dbReference type="EMBL" id="MFC4637709.1"/>
    </source>
</evidence>
<accession>A0ABV9I5T6</accession>
<dbReference type="RefSeq" id="WP_380060744.1">
    <property type="nucleotide sequence ID" value="NZ_JBHSEI010000002.1"/>
</dbReference>
<protein>
    <submittedName>
        <fullName evidence="1">Uncharacterized protein</fullName>
    </submittedName>
</protein>
<name>A0ABV9I5T6_9DEIO</name>